<evidence type="ECO:0000313" key="1">
    <source>
        <dbReference type="EMBL" id="ARF11265.1"/>
    </source>
</evidence>
<name>A0A1V0SHS2_9VIRU</name>
<dbReference type="EMBL" id="KY684108">
    <property type="protein sequence ID" value="ARF11265.1"/>
    <property type="molecule type" value="Genomic_DNA"/>
</dbReference>
<reference evidence="1" key="1">
    <citation type="journal article" date="2017" name="Science">
        <title>Giant viruses with an expanded complement of translation system components.</title>
        <authorList>
            <person name="Schulz F."/>
            <person name="Yutin N."/>
            <person name="Ivanova N.N."/>
            <person name="Ortega D.R."/>
            <person name="Lee T.K."/>
            <person name="Vierheilig J."/>
            <person name="Daims H."/>
            <person name="Horn M."/>
            <person name="Wagner M."/>
            <person name="Jensen G.J."/>
            <person name="Kyrpides N.C."/>
            <person name="Koonin E.V."/>
            <person name="Woyke T."/>
        </authorList>
    </citation>
    <scope>NUCLEOTIDE SEQUENCE</scope>
    <source>
        <strain evidence="1">KNV1</strain>
    </source>
</reference>
<organism evidence="1">
    <name type="scientific">Klosneuvirus KNV1</name>
    <dbReference type="NCBI Taxonomy" id="1977640"/>
    <lineage>
        <taxon>Viruses</taxon>
        <taxon>Varidnaviria</taxon>
        <taxon>Bamfordvirae</taxon>
        <taxon>Nucleocytoviricota</taxon>
        <taxon>Megaviricetes</taxon>
        <taxon>Imitervirales</taxon>
        <taxon>Mimiviridae</taxon>
        <taxon>Klosneuvirinae</taxon>
        <taxon>Klosneuvirus</taxon>
    </lineage>
</organism>
<sequence>MVDKVALFNKCKQIVEDNGWEMISTEYINSKILLEIKCDQEHQRKKRAIDIIDSLICIPCENDKKKNSYKLERYNEINNIIESKGGKIVTQEYIGANDYIEFICEKKHQVTTLTAHNILSGSWCRLCYLELLRTEFNKTRHTNKTIQEEYYQDIKEIAEKKGWTLISTKYINSKTLLEFICEKGHLIKKLPSDVRNYGCLECYRESPRTQEYKDKMSQSVKESKTEIMEETFKKYKNNIEKIGGECITTQENYKGSKEKIEWICPKGHKQKTCPSTFYTAKDHCKICLNKEKLTIEQAHEIAKQRGGKCLSTEYKNSNEKMLWECADGHQWETTLSIIKNSYSWCPYDNTQLKEEICRAIFKQLFDDDFPKIRPKWLLSPKKKSMELDGYNETLKLAYEYNGIQHYESVRNSDIEYQKKKDKIKVELCTKNNITLIVIPYTIKIKELPNFIINECKKHNIPIKNTDNIDLHKLKINYKNELDKLRALALLKEGELLSTTYLGNIIKLSWKCHNKHIFEKTPEQIKLNKWCPSCPKT</sequence>
<accession>A0A1V0SHS2</accession>
<proteinExistence type="predicted"/>
<protein>
    <submittedName>
        <fullName evidence="1">Uncharacterized protein</fullName>
    </submittedName>
</protein>
<gene>
    <name evidence="1" type="ORF">Klosneuvirus_1_122</name>
</gene>